<dbReference type="Pfam" id="PF00171">
    <property type="entry name" value="Aldedh"/>
    <property type="match status" value="1"/>
</dbReference>
<dbReference type="SUPFAM" id="SSF53720">
    <property type="entry name" value="ALDH-like"/>
    <property type="match status" value="1"/>
</dbReference>
<dbReference type="FunFam" id="3.40.605.10:FF:000012">
    <property type="entry name" value="NAD-dependent succinate-semialdehyde dehydrogenase"/>
    <property type="match status" value="1"/>
</dbReference>
<dbReference type="Gene3D" id="3.40.309.10">
    <property type="entry name" value="Aldehyde Dehydrogenase, Chain A, domain 2"/>
    <property type="match status" value="1"/>
</dbReference>
<reference evidence="7 8" key="1">
    <citation type="submission" date="2018-11" db="EMBL/GenBank/DDBJ databases">
        <title>Proposal to divide the Flavobacteriaceae and reorganize its genera based on Amino Acid Identity values calculated from whole genome sequences.</title>
        <authorList>
            <person name="Nicholson A.C."/>
            <person name="Gulvik C.A."/>
            <person name="Whitney A.M."/>
            <person name="Humrighouse B.W."/>
            <person name="Bell M."/>
            <person name="Holmes B."/>
            <person name="Steigerwalt A.G."/>
            <person name="Villarma A."/>
            <person name="Sheth M."/>
            <person name="Batra D."/>
            <person name="Pryor J."/>
            <person name="Bernardet J.-F."/>
            <person name="Hugo C."/>
            <person name="Kampfer P."/>
            <person name="Newman J."/>
            <person name="McQuiston J.R."/>
        </authorList>
    </citation>
    <scope>NUCLEOTIDE SEQUENCE [LARGE SCALE GENOMIC DNA]</scope>
    <source>
        <strain evidence="5 7">G0207</strain>
        <strain evidence="6 8">H5143</strain>
    </source>
</reference>
<evidence type="ECO:0000256" key="1">
    <source>
        <dbReference type="ARBA" id="ARBA00009986"/>
    </source>
</evidence>
<protein>
    <submittedName>
        <fullName evidence="5">Aldehyde dehydrogenase family protein</fullName>
    </submittedName>
</protein>
<dbReference type="OrthoDB" id="9762913at2"/>
<dbReference type="InterPro" id="IPR015590">
    <property type="entry name" value="Aldehyde_DH_dom"/>
</dbReference>
<comment type="similarity">
    <text evidence="1">Belongs to the aldehyde dehydrogenase family.</text>
</comment>
<name>A0A3G6Q5P9_9FLAO</name>
<dbReference type="KEGG" id="csha:EG350_02430"/>
<dbReference type="InterPro" id="IPR016162">
    <property type="entry name" value="Ald_DH_N"/>
</dbReference>
<evidence type="ECO:0000256" key="3">
    <source>
        <dbReference type="ARBA" id="ARBA00023002"/>
    </source>
</evidence>
<dbReference type="InterPro" id="IPR047110">
    <property type="entry name" value="GABD/Sad-like"/>
</dbReference>
<dbReference type="EMBL" id="CP033912">
    <property type="protein sequence ID" value="AZA96605.1"/>
    <property type="molecule type" value="Genomic_DNA"/>
</dbReference>
<dbReference type="RefSeq" id="WP_123850614.1">
    <property type="nucleotide sequence ID" value="NZ_CP033912.1"/>
</dbReference>
<accession>A0A3G6Q5P9</accession>
<evidence type="ECO:0000256" key="2">
    <source>
        <dbReference type="ARBA" id="ARBA00022857"/>
    </source>
</evidence>
<dbReference type="Gene3D" id="3.40.605.10">
    <property type="entry name" value="Aldehyde Dehydrogenase, Chain A, domain 1"/>
    <property type="match status" value="1"/>
</dbReference>
<sequence>MEQSIENKLIKADKAFSEWKKIPFEHRQKLIAKAAEILKTRSEEFGAIITSEMNKPISQAIAEIEKCALMMNYYADAENILQPEKIESEYTYSEIHFIPKGVILGIMPWNFPFWQVLRFAIPAILAGNTVVLKHASICFGSGNAIEKVLLEAGFPEGVFQNLEIGHQDVKEVLEHQAISGVSLTGSEKAGAEVASIAGQNIKKSLLELGGSDAFIVLDDADFDEAAKVGALARLQNCGQTCVAAKRFVIDEKIEDVFLPKFIEEYKKYIPADPMNKETKIAGMARPDLADDLEKQFRRALENGAEIILPLERISDNEFKPGLIRVNEGNPILQEELFGPLGMVMTAKNDEEALKLANDIPFGLSNSVWTKDKARQLFFIENLESGTVNINRMTSSDPRFPFGGTKSSGYGTELSLLALKEFVTAKTVVGN</sequence>
<dbReference type="InterPro" id="IPR016163">
    <property type="entry name" value="Ald_DH_C"/>
</dbReference>
<gene>
    <name evidence="5" type="ORF">EG349_15160</name>
    <name evidence="6" type="ORF">EG353_13945</name>
</gene>
<dbReference type="PROSITE" id="PS00070">
    <property type="entry name" value="ALDEHYDE_DEHYDR_CYS"/>
    <property type="match status" value="1"/>
</dbReference>
<dbReference type="EMBL" id="CP033915">
    <property type="protein sequence ID" value="AZA88044.1"/>
    <property type="molecule type" value="Genomic_DNA"/>
</dbReference>
<dbReference type="PANTHER" id="PTHR43217">
    <property type="entry name" value="SUCCINATE SEMIALDEHYDE DEHYDROGENASE [NAD(P)+] SAD"/>
    <property type="match status" value="1"/>
</dbReference>
<organism evidence="5 7">
    <name type="scientific">Chryseobacterium shandongense</name>
    <dbReference type="NCBI Taxonomy" id="1493872"/>
    <lineage>
        <taxon>Bacteria</taxon>
        <taxon>Pseudomonadati</taxon>
        <taxon>Bacteroidota</taxon>
        <taxon>Flavobacteriia</taxon>
        <taxon>Flavobacteriales</taxon>
        <taxon>Weeksellaceae</taxon>
        <taxon>Chryseobacterium group</taxon>
        <taxon>Chryseobacterium</taxon>
    </lineage>
</organism>
<evidence type="ECO:0000313" key="5">
    <source>
        <dbReference type="EMBL" id="AZA88044.1"/>
    </source>
</evidence>
<dbReference type="PANTHER" id="PTHR43217:SF1">
    <property type="entry name" value="SUCCINATE SEMIALDEHYDE DEHYDROGENASE [NAD(P)+] SAD"/>
    <property type="match status" value="1"/>
</dbReference>
<keyword evidence="3" id="KW-0560">Oxidoreductase</keyword>
<evidence type="ECO:0000313" key="8">
    <source>
        <dbReference type="Proteomes" id="UP000281741"/>
    </source>
</evidence>
<feature type="domain" description="Aldehyde dehydrogenase" evidence="4">
    <location>
        <begin position="5"/>
        <end position="427"/>
    </location>
</feature>
<evidence type="ECO:0000259" key="4">
    <source>
        <dbReference type="Pfam" id="PF00171"/>
    </source>
</evidence>
<dbReference type="InterPro" id="IPR016161">
    <property type="entry name" value="Ald_DH/histidinol_DH"/>
</dbReference>
<dbReference type="InterPro" id="IPR016160">
    <property type="entry name" value="Ald_DH_CS_CYS"/>
</dbReference>
<keyword evidence="2" id="KW-0521">NADP</keyword>
<keyword evidence="8" id="KW-1185">Reference proteome</keyword>
<dbReference type="Proteomes" id="UP000281741">
    <property type="component" value="Chromosome"/>
</dbReference>
<proteinExistence type="inferred from homology"/>
<evidence type="ECO:0000313" key="7">
    <source>
        <dbReference type="Proteomes" id="UP000274073"/>
    </source>
</evidence>
<dbReference type="AlphaFoldDB" id="A0A3G6Q5P9"/>
<dbReference type="GO" id="GO:0004777">
    <property type="term" value="F:succinate-semialdehyde dehydrogenase (NAD+) activity"/>
    <property type="evidence" value="ECO:0007669"/>
    <property type="project" value="TreeGrafter"/>
</dbReference>
<evidence type="ECO:0000313" key="6">
    <source>
        <dbReference type="EMBL" id="AZA96605.1"/>
    </source>
</evidence>
<dbReference type="Proteomes" id="UP000274073">
    <property type="component" value="Chromosome"/>
</dbReference>